<proteinExistence type="predicted"/>
<dbReference type="EMBL" id="APAU02000087">
    <property type="protein sequence ID" value="EUB57326.1"/>
    <property type="molecule type" value="Genomic_DNA"/>
</dbReference>
<gene>
    <name evidence="2" type="ORF">EGR_07785</name>
</gene>
<dbReference type="Proteomes" id="UP000019149">
    <property type="component" value="Unassembled WGS sequence"/>
</dbReference>
<evidence type="ECO:0000313" key="3">
    <source>
        <dbReference type="Proteomes" id="UP000019149"/>
    </source>
</evidence>
<evidence type="ECO:0000256" key="1">
    <source>
        <dbReference type="SAM" id="MobiDB-lite"/>
    </source>
</evidence>
<dbReference type="STRING" id="6210.W6U9X3"/>
<dbReference type="CTD" id="36343500"/>
<dbReference type="RefSeq" id="XP_024348522.1">
    <property type="nucleotide sequence ID" value="XM_024497034.1"/>
</dbReference>
<reference evidence="2 3" key="1">
    <citation type="journal article" date="2013" name="Nat. Genet.">
        <title>The genome of the hydatid tapeworm Echinococcus granulosus.</title>
        <authorList>
            <person name="Zheng H."/>
            <person name="Zhang W."/>
            <person name="Zhang L."/>
            <person name="Zhang Z."/>
            <person name="Li J."/>
            <person name="Lu G."/>
            <person name="Zhu Y."/>
            <person name="Wang Y."/>
            <person name="Huang Y."/>
            <person name="Liu J."/>
            <person name="Kang H."/>
            <person name="Chen J."/>
            <person name="Wang L."/>
            <person name="Chen A."/>
            <person name="Yu S."/>
            <person name="Gao Z."/>
            <person name="Jin L."/>
            <person name="Gu W."/>
            <person name="Wang Z."/>
            <person name="Zhao L."/>
            <person name="Shi B."/>
            <person name="Wen H."/>
            <person name="Lin R."/>
            <person name="Jones M.K."/>
            <person name="Brejova B."/>
            <person name="Vinar T."/>
            <person name="Zhao G."/>
            <person name="McManus D.P."/>
            <person name="Chen Z."/>
            <person name="Zhou Y."/>
            <person name="Wang S."/>
        </authorList>
    </citation>
    <scope>NUCLEOTIDE SEQUENCE [LARGE SCALE GENOMIC DNA]</scope>
</reference>
<sequence>MLQTIDLQIALCTSQQNPTLHTQRSDLQNSSGQALPHPLASSASLIVCVALRFPYCRLKTVTISGRVVTLNLLEDDASVKMRNYELSSKRSADCLYRSITELHCFFRCDNIRDDVLNRTNPSINFSTIFDHNNTREYTFDVRYTSREVHDRARRNLYHAANEASGSFGNSMTTAATTVFGSAELGGSAGVTSPLSIGSMHQFEDSTHVTATSPTSLNRITLHTSHSDSMASMEEVSGRSELGSNVAKSGATVA</sequence>
<dbReference type="OrthoDB" id="10037309at2759"/>
<comment type="caution">
    <text evidence="2">The sequence shown here is derived from an EMBL/GenBank/DDBJ whole genome shotgun (WGS) entry which is preliminary data.</text>
</comment>
<evidence type="ECO:0000313" key="2">
    <source>
        <dbReference type="EMBL" id="EUB57326.1"/>
    </source>
</evidence>
<feature type="region of interest" description="Disordered" evidence="1">
    <location>
        <begin position="223"/>
        <end position="253"/>
    </location>
</feature>
<keyword evidence="3" id="KW-1185">Reference proteome</keyword>
<dbReference type="KEGG" id="egl:EGR_07785"/>
<dbReference type="AlphaFoldDB" id="W6U9X3"/>
<protein>
    <submittedName>
        <fullName evidence="2">E3 ubiquitin-protein ligase MYLIP-A</fullName>
    </submittedName>
</protein>
<organism evidence="2 3">
    <name type="scientific">Echinococcus granulosus</name>
    <name type="common">Hydatid tapeworm</name>
    <dbReference type="NCBI Taxonomy" id="6210"/>
    <lineage>
        <taxon>Eukaryota</taxon>
        <taxon>Metazoa</taxon>
        <taxon>Spiralia</taxon>
        <taxon>Lophotrochozoa</taxon>
        <taxon>Platyhelminthes</taxon>
        <taxon>Cestoda</taxon>
        <taxon>Eucestoda</taxon>
        <taxon>Cyclophyllidea</taxon>
        <taxon>Taeniidae</taxon>
        <taxon>Echinococcus</taxon>
        <taxon>Echinococcus granulosus group</taxon>
    </lineage>
</organism>
<accession>W6U9X3</accession>
<name>W6U9X3_ECHGR</name>
<dbReference type="GeneID" id="36343500"/>